<name>A0ABW6A9L2_9BACT</name>
<evidence type="ECO:0000313" key="3">
    <source>
        <dbReference type="Proteomes" id="UP001597511"/>
    </source>
</evidence>
<organism evidence="2 3">
    <name type="scientific">Terrimonas rubra</name>
    <dbReference type="NCBI Taxonomy" id="1035890"/>
    <lineage>
        <taxon>Bacteria</taxon>
        <taxon>Pseudomonadati</taxon>
        <taxon>Bacteroidota</taxon>
        <taxon>Chitinophagia</taxon>
        <taxon>Chitinophagales</taxon>
        <taxon>Chitinophagaceae</taxon>
        <taxon>Terrimonas</taxon>
    </lineage>
</organism>
<dbReference type="PANTHER" id="PTHR43312:SF1">
    <property type="entry name" value="NADP-DEPENDENT OXIDOREDUCTASE DOMAIN-CONTAINING PROTEIN"/>
    <property type="match status" value="1"/>
</dbReference>
<evidence type="ECO:0000259" key="1">
    <source>
        <dbReference type="Pfam" id="PF00248"/>
    </source>
</evidence>
<dbReference type="EMBL" id="JBHUOZ010000003">
    <property type="protein sequence ID" value="MFD2921175.1"/>
    <property type="molecule type" value="Genomic_DNA"/>
</dbReference>
<keyword evidence="3" id="KW-1185">Reference proteome</keyword>
<dbReference type="SUPFAM" id="SSF51430">
    <property type="entry name" value="NAD(P)-linked oxidoreductase"/>
    <property type="match status" value="1"/>
</dbReference>
<dbReference type="PANTHER" id="PTHR43312">
    <property type="entry name" value="D-THREO-ALDOSE 1-DEHYDROGENASE"/>
    <property type="match status" value="1"/>
</dbReference>
<accession>A0ABW6A9L2</accession>
<sequence>MEYRNLGNSHIKVSAIGFGCMSLGTDAQNATHLLQKAYDKGITIFDTADLYDHGQNEVIVGKALQHIRKNIVLCTKVGNVWNADKSGWQWNPTKAHIIRAVEQSLQRLQTDYIDLYQLHGGTIDDDTDDTIAAFEQLQQQGKIRAYGISSIRPNVIRRYLDTSRISTVMMQYSLLDRRPEESCLPLLAANHKGLLVRGAIAQGLLAGKPAKPYLSYSGEKIAGFIEALKKIDANGKTSMQLAVQYVLQHPATGSVIAGIRTVEQLEQFTAITELPPLSEMEYQQLQQLIEPLIYQEHR</sequence>
<dbReference type="CDD" id="cd19086">
    <property type="entry name" value="AKR_AKR11C1"/>
    <property type="match status" value="1"/>
</dbReference>
<gene>
    <name evidence="2" type="ORF">ACFS6H_15725</name>
</gene>
<feature type="domain" description="NADP-dependent oxidoreductase" evidence="1">
    <location>
        <begin position="15"/>
        <end position="289"/>
    </location>
</feature>
<comment type="caution">
    <text evidence="2">The sequence shown here is derived from an EMBL/GenBank/DDBJ whole genome shotgun (WGS) entry which is preliminary data.</text>
</comment>
<evidence type="ECO:0000313" key="2">
    <source>
        <dbReference type="EMBL" id="MFD2921175.1"/>
    </source>
</evidence>
<dbReference type="PRINTS" id="PR00069">
    <property type="entry name" value="ALDKETRDTASE"/>
</dbReference>
<dbReference type="InterPro" id="IPR036812">
    <property type="entry name" value="NAD(P)_OxRdtase_dom_sf"/>
</dbReference>
<dbReference type="RefSeq" id="WP_386100970.1">
    <property type="nucleotide sequence ID" value="NZ_JBHUOZ010000003.1"/>
</dbReference>
<reference evidence="3" key="1">
    <citation type="journal article" date="2019" name="Int. J. Syst. Evol. Microbiol.">
        <title>The Global Catalogue of Microorganisms (GCM) 10K type strain sequencing project: providing services to taxonomists for standard genome sequencing and annotation.</title>
        <authorList>
            <consortium name="The Broad Institute Genomics Platform"/>
            <consortium name="The Broad Institute Genome Sequencing Center for Infectious Disease"/>
            <person name="Wu L."/>
            <person name="Ma J."/>
        </authorList>
    </citation>
    <scope>NUCLEOTIDE SEQUENCE [LARGE SCALE GENOMIC DNA]</scope>
    <source>
        <strain evidence="3">KCTC 23299</strain>
    </source>
</reference>
<dbReference type="Proteomes" id="UP001597511">
    <property type="component" value="Unassembled WGS sequence"/>
</dbReference>
<proteinExistence type="predicted"/>
<dbReference type="InterPro" id="IPR053135">
    <property type="entry name" value="AKR2_Oxidoreductase"/>
</dbReference>
<dbReference type="InterPro" id="IPR023210">
    <property type="entry name" value="NADP_OxRdtase_dom"/>
</dbReference>
<dbReference type="Pfam" id="PF00248">
    <property type="entry name" value="Aldo_ket_red"/>
    <property type="match status" value="1"/>
</dbReference>
<protein>
    <submittedName>
        <fullName evidence="2">Aldo/keto reductase</fullName>
    </submittedName>
</protein>
<dbReference type="Gene3D" id="3.20.20.100">
    <property type="entry name" value="NADP-dependent oxidoreductase domain"/>
    <property type="match status" value="1"/>
</dbReference>
<dbReference type="InterPro" id="IPR020471">
    <property type="entry name" value="AKR"/>
</dbReference>